<keyword evidence="1" id="KW-1133">Transmembrane helix</keyword>
<reference evidence="2 3" key="1">
    <citation type="submission" date="2014-06" db="EMBL/GenBank/DDBJ databases">
        <authorList>
            <person name="Swart Estienne"/>
        </authorList>
    </citation>
    <scope>NUCLEOTIDE SEQUENCE [LARGE SCALE GENOMIC DNA]</scope>
    <source>
        <strain evidence="2 3">130c</strain>
    </source>
</reference>
<dbReference type="EMBL" id="CCKQ01009889">
    <property type="protein sequence ID" value="CDW81398.1"/>
    <property type="molecule type" value="Genomic_DNA"/>
</dbReference>
<evidence type="ECO:0000313" key="3">
    <source>
        <dbReference type="Proteomes" id="UP000039865"/>
    </source>
</evidence>
<protein>
    <recommendedName>
        <fullName evidence="4">Transmembrane protein</fullName>
    </recommendedName>
</protein>
<evidence type="ECO:0008006" key="4">
    <source>
        <dbReference type="Google" id="ProtNLM"/>
    </source>
</evidence>
<accession>A0A078AKS7</accession>
<dbReference type="InParanoid" id="A0A078AKS7"/>
<keyword evidence="1" id="KW-0472">Membrane</keyword>
<organism evidence="2 3">
    <name type="scientific">Stylonychia lemnae</name>
    <name type="common">Ciliate</name>
    <dbReference type="NCBI Taxonomy" id="5949"/>
    <lineage>
        <taxon>Eukaryota</taxon>
        <taxon>Sar</taxon>
        <taxon>Alveolata</taxon>
        <taxon>Ciliophora</taxon>
        <taxon>Intramacronucleata</taxon>
        <taxon>Spirotrichea</taxon>
        <taxon>Stichotrichia</taxon>
        <taxon>Sporadotrichida</taxon>
        <taxon>Oxytrichidae</taxon>
        <taxon>Stylonychinae</taxon>
        <taxon>Stylonychia</taxon>
    </lineage>
</organism>
<name>A0A078AKS7_STYLE</name>
<evidence type="ECO:0000313" key="2">
    <source>
        <dbReference type="EMBL" id="CDW81398.1"/>
    </source>
</evidence>
<keyword evidence="1" id="KW-0812">Transmembrane</keyword>
<evidence type="ECO:0000256" key="1">
    <source>
        <dbReference type="SAM" id="Phobius"/>
    </source>
</evidence>
<sequence length="206" mass="24743">MSNITPIINHKKSSTKKIEKQIFKFIKHIFKEHVQKVDQLDRKSLDIKMLIIYYTLMILELPHLSYFMIMEIKQNLKQDFFQSNKIKINLLYLLDQISEKDLQDSKDQQAHLIQMVKINELNQKLQNKIEITTNAIQQFWQNLYQEKSQINIYLEGSKISQHIEGIKVTYDDIKEASKDVQEIKFYIYMASFFKYLNNKETQQQTI</sequence>
<proteinExistence type="predicted"/>
<dbReference type="AlphaFoldDB" id="A0A078AKS7"/>
<feature type="transmembrane region" description="Helical" evidence="1">
    <location>
        <begin position="51"/>
        <end position="69"/>
    </location>
</feature>
<gene>
    <name evidence="2" type="primary">Contig196.g235</name>
    <name evidence="2" type="ORF">STYLEM_10414</name>
</gene>
<dbReference type="Proteomes" id="UP000039865">
    <property type="component" value="Unassembled WGS sequence"/>
</dbReference>
<keyword evidence="3" id="KW-1185">Reference proteome</keyword>